<protein>
    <submittedName>
        <fullName evidence="1">Uncharacterized protein</fullName>
    </submittedName>
</protein>
<organism evidence="1 2">
    <name type="scientific">Caldicellulosiruptor naganoensis</name>
    <dbReference type="NCBI Taxonomy" id="29324"/>
    <lineage>
        <taxon>Bacteria</taxon>
        <taxon>Bacillati</taxon>
        <taxon>Bacillota</taxon>
        <taxon>Bacillota incertae sedis</taxon>
        <taxon>Caldicellulosiruptorales</taxon>
        <taxon>Caldicellulosiruptoraceae</taxon>
        <taxon>Caldicellulosiruptor</taxon>
    </lineage>
</organism>
<name>A0ABY7BHC5_9FIRM</name>
<gene>
    <name evidence="1" type="ORF">OTJ99_001798</name>
</gene>
<dbReference type="EMBL" id="CP113864">
    <property type="protein sequence ID" value="WAM30996.1"/>
    <property type="molecule type" value="Genomic_DNA"/>
</dbReference>
<accession>A0ABY7BHC5</accession>
<dbReference type="Proteomes" id="UP001164745">
    <property type="component" value="Chromosome"/>
</dbReference>
<keyword evidence="2" id="KW-1185">Reference proteome</keyword>
<evidence type="ECO:0000313" key="2">
    <source>
        <dbReference type="Proteomes" id="UP001164745"/>
    </source>
</evidence>
<reference evidence="1" key="1">
    <citation type="submission" date="2022-12" db="EMBL/GenBank/DDBJ databases">
        <authorList>
            <person name="Bing R.G."/>
            <person name="Willard D.J."/>
            <person name="Manesh M.J.H."/>
            <person name="Laemthong T."/>
            <person name="Crosby J.R."/>
            <person name="Kelly R.M."/>
        </authorList>
    </citation>
    <scope>NUCLEOTIDE SEQUENCE</scope>
    <source>
        <strain evidence="1">DSM 8991</strain>
    </source>
</reference>
<dbReference type="RefSeq" id="WP_045165739.1">
    <property type="nucleotide sequence ID" value="NZ_CP113864.1"/>
</dbReference>
<sequence length="143" mass="16761">MRAKFLLKVILVCFLFLGVLLFFNLVNFRQLSNDKISYNTSINRIGTKEYTTEIKFSYNVTYGQEKFFLIYVNKDSLVLNCQHIKCTNKVTIKIKDRRGRLIYKKDIGDEKDEKLEISNLKNGEYEVILAFHKGVGEGYIKIE</sequence>
<evidence type="ECO:0000313" key="1">
    <source>
        <dbReference type="EMBL" id="WAM30996.1"/>
    </source>
</evidence>
<proteinExistence type="predicted"/>